<gene>
    <name evidence="3" type="ORF">FHS49_001329</name>
</gene>
<comment type="similarity">
    <text evidence="1">Belongs to the ParD antitoxin family.</text>
</comment>
<dbReference type="GO" id="GO:0006355">
    <property type="term" value="P:regulation of DNA-templated transcription"/>
    <property type="evidence" value="ECO:0007669"/>
    <property type="project" value="InterPro"/>
</dbReference>
<name>A0A7W9AH60_9SPHN</name>
<dbReference type="RefSeq" id="WP_246350414.1">
    <property type="nucleotide sequence ID" value="NZ_JACIJC010000002.1"/>
</dbReference>
<dbReference type="PANTHER" id="PTHR36582">
    <property type="entry name" value="ANTITOXIN PARD"/>
    <property type="match status" value="1"/>
</dbReference>
<accession>A0A7W9AH60</accession>
<dbReference type="CDD" id="cd22231">
    <property type="entry name" value="RHH_NikR_HicB-like"/>
    <property type="match status" value="1"/>
</dbReference>
<proteinExistence type="inferred from homology"/>
<sequence length="96" mass="10896">MAQMNISIPEGLKAWAEQRVAEGRYASTSDYVRDLIRRDEADAINALRDVRQNYRVESLSETERAWIDEAIEEGLASSPSKRSVAEIMARQRRALG</sequence>
<keyword evidence="2" id="KW-1277">Toxin-antitoxin system</keyword>
<dbReference type="AlphaFoldDB" id="A0A7W9AH60"/>
<dbReference type="SUPFAM" id="SSF47598">
    <property type="entry name" value="Ribbon-helix-helix"/>
    <property type="match status" value="1"/>
</dbReference>
<evidence type="ECO:0000313" key="4">
    <source>
        <dbReference type="Proteomes" id="UP000549617"/>
    </source>
</evidence>
<dbReference type="InterPro" id="IPR022789">
    <property type="entry name" value="ParD"/>
</dbReference>
<evidence type="ECO:0000313" key="3">
    <source>
        <dbReference type="EMBL" id="MBB5685321.1"/>
    </source>
</evidence>
<dbReference type="InterPro" id="IPR038296">
    <property type="entry name" value="ParD_sf"/>
</dbReference>
<evidence type="ECO:0000256" key="1">
    <source>
        <dbReference type="ARBA" id="ARBA00008580"/>
    </source>
</evidence>
<dbReference type="Gene3D" id="6.10.10.120">
    <property type="entry name" value="Antitoxin ParD1-like"/>
    <property type="match status" value="1"/>
</dbReference>
<dbReference type="InterPro" id="IPR010985">
    <property type="entry name" value="Ribbon_hlx_hlx"/>
</dbReference>
<evidence type="ECO:0000256" key="2">
    <source>
        <dbReference type="ARBA" id="ARBA00022649"/>
    </source>
</evidence>
<dbReference type="EMBL" id="JACIJC010000002">
    <property type="protein sequence ID" value="MBB5685321.1"/>
    <property type="molecule type" value="Genomic_DNA"/>
</dbReference>
<dbReference type="PANTHER" id="PTHR36582:SF2">
    <property type="entry name" value="ANTITOXIN PARD"/>
    <property type="match status" value="1"/>
</dbReference>
<keyword evidence="4" id="KW-1185">Reference proteome</keyword>
<organism evidence="3 4">
    <name type="scientific">Sphingobium boeckii</name>
    <dbReference type="NCBI Taxonomy" id="1082345"/>
    <lineage>
        <taxon>Bacteria</taxon>
        <taxon>Pseudomonadati</taxon>
        <taxon>Pseudomonadota</taxon>
        <taxon>Alphaproteobacteria</taxon>
        <taxon>Sphingomonadales</taxon>
        <taxon>Sphingomonadaceae</taxon>
        <taxon>Sphingobium</taxon>
    </lineage>
</organism>
<reference evidence="3 4" key="1">
    <citation type="submission" date="2020-08" db="EMBL/GenBank/DDBJ databases">
        <title>Genomic Encyclopedia of Type Strains, Phase IV (KMG-IV): sequencing the most valuable type-strain genomes for metagenomic binning, comparative biology and taxonomic classification.</title>
        <authorList>
            <person name="Goeker M."/>
        </authorList>
    </citation>
    <scope>NUCLEOTIDE SEQUENCE [LARGE SCALE GENOMIC DNA]</scope>
    <source>
        <strain evidence="3 4">DSM 25079</strain>
    </source>
</reference>
<dbReference type="Proteomes" id="UP000549617">
    <property type="component" value="Unassembled WGS sequence"/>
</dbReference>
<comment type="caution">
    <text evidence="3">The sequence shown here is derived from an EMBL/GenBank/DDBJ whole genome shotgun (WGS) entry which is preliminary data.</text>
</comment>
<protein>
    <submittedName>
        <fullName evidence="3">Antitoxin ParD1/3/4</fullName>
    </submittedName>
</protein>